<reference evidence="2" key="2">
    <citation type="submission" date="2021-09" db="EMBL/GenBank/DDBJ databases">
        <authorList>
            <person name="Gilroy R."/>
        </authorList>
    </citation>
    <scope>NUCLEOTIDE SEQUENCE</scope>
    <source>
        <strain evidence="2">CHK121-7720</strain>
    </source>
</reference>
<comment type="caution">
    <text evidence="2">The sequence shown here is derived from an EMBL/GenBank/DDBJ whole genome shotgun (WGS) entry which is preliminary data.</text>
</comment>
<proteinExistence type="predicted"/>
<dbReference type="PROSITE" id="PS51257">
    <property type="entry name" value="PROKAR_LIPOPROTEIN"/>
    <property type="match status" value="1"/>
</dbReference>
<evidence type="ECO:0000313" key="3">
    <source>
        <dbReference type="Proteomes" id="UP000757103"/>
    </source>
</evidence>
<dbReference type="EMBL" id="DYUD01000016">
    <property type="protein sequence ID" value="HJG88847.1"/>
    <property type="molecule type" value="Genomic_DNA"/>
</dbReference>
<organism evidence="2 3">
    <name type="scientific">Barnesiella viscericola</name>
    <dbReference type="NCBI Taxonomy" id="397865"/>
    <lineage>
        <taxon>Bacteria</taxon>
        <taxon>Pseudomonadati</taxon>
        <taxon>Bacteroidota</taxon>
        <taxon>Bacteroidia</taxon>
        <taxon>Bacteroidales</taxon>
        <taxon>Barnesiellaceae</taxon>
        <taxon>Barnesiella</taxon>
    </lineage>
</organism>
<feature type="chain" id="PRO_5037067054" description="Dual-action HEIGH metallo-peptidase" evidence="1">
    <location>
        <begin position="20"/>
        <end position="378"/>
    </location>
</feature>
<gene>
    <name evidence="2" type="ORF">K8U91_05145</name>
</gene>
<accession>A0A921MRH1</accession>
<keyword evidence="1" id="KW-0732">Signal</keyword>
<name>A0A921MRH1_9BACT</name>
<sequence length="378" mass="42076">MRNLFAYLLITVLTLSACSKTGLDLPSGNGGTGGTNPPVSTKDTLTFNVLVYIDRASVEGHLNANERSIKTKMDELFRKASNFWNEASKGKLKHTYRYTVADVSIYDGSSADQALRYEIYNAPIDFGKYDVTVFFDCLQDNDESGNGGAAHGGGSDNRSVVTVMAGPNSPKEIFTDETYKTLVHELGHYRGVTDMYQYIIEPADNPVNHMQYQPPKCIMSSASDGVWSDYAANVMNYTGGVKQVGTAFPDFFNQLYPEKIELNVTVSGEAKRGIVVNFYGSRAGGSGHNRDIWPEVFVSKRTDTNGKCILYDTKEYYVPNPNYDNSMVVPPDLPYGRIFGLLAEVIYDDQTKYVWMPEYEVQMPFFKGETTYSATVAF</sequence>
<reference evidence="2" key="1">
    <citation type="journal article" date="2021" name="PeerJ">
        <title>Extensive microbial diversity within the chicken gut microbiome revealed by metagenomics and culture.</title>
        <authorList>
            <person name="Gilroy R."/>
            <person name="Ravi A."/>
            <person name="Getino M."/>
            <person name="Pursley I."/>
            <person name="Horton D.L."/>
            <person name="Alikhan N.F."/>
            <person name="Baker D."/>
            <person name="Gharbi K."/>
            <person name="Hall N."/>
            <person name="Watson M."/>
            <person name="Adriaenssens E.M."/>
            <person name="Foster-Nyarko E."/>
            <person name="Jarju S."/>
            <person name="Secka A."/>
            <person name="Antonio M."/>
            <person name="Oren A."/>
            <person name="Chaudhuri R.R."/>
            <person name="La Ragione R."/>
            <person name="Hildebrand F."/>
            <person name="Pallen M.J."/>
        </authorList>
    </citation>
    <scope>NUCLEOTIDE SEQUENCE</scope>
    <source>
        <strain evidence="2">CHK121-7720</strain>
    </source>
</reference>
<evidence type="ECO:0000256" key="1">
    <source>
        <dbReference type="SAM" id="SignalP"/>
    </source>
</evidence>
<dbReference type="Proteomes" id="UP000757103">
    <property type="component" value="Unassembled WGS sequence"/>
</dbReference>
<protein>
    <recommendedName>
        <fullName evidence="4">Dual-action HEIGH metallo-peptidase</fullName>
    </recommendedName>
</protein>
<dbReference type="RefSeq" id="WP_273305880.1">
    <property type="nucleotide sequence ID" value="NZ_DYUD01000016.1"/>
</dbReference>
<feature type="signal peptide" evidence="1">
    <location>
        <begin position="1"/>
        <end position="19"/>
    </location>
</feature>
<dbReference type="AlphaFoldDB" id="A0A921MRH1"/>
<evidence type="ECO:0008006" key="4">
    <source>
        <dbReference type="Google" id="ProtNLM"/>
    </source>
</evidence>
<evidence type="ECO:0000313" key="2">
    <source>
        <dbReference type="EMBL" id="HJG88847.1"/>
    </source>
</evidence>